<gene>
    <name evidence="1" type="ORF">L6452_19341</name>
</gene>
<accession>A0ACB9B7K3</accession>
<organism evidence="1 2">
    <name type="scientific">Arctium lappa</name>
    <name type="common">Greater burdock</name>
    <name type="synonym">Lappa major</name>
    <dbReference type="NCBI Taxonomy" id="4217"/>
    <lineage>
        <taxon>Eukaryota</taxon>
        <taxon>Viridiplantae</taxon>
        <taxon>Streptophyta</taxon>
        <taxon>Embryophyta</taxon>
        <taxon>Tracheophyta</taxon>
        <taxon>Spermatophyta</taxon>
        <taxon>Magnoliopsida</taxon>
        <taxon>eudicotyledons</taxon>
        <taxon>Gunneridae</taxon>
        <taxon>Pentapetalae</taxon>
        <taxon>asterids</taxon>
        <taxon>campanulids</taxon>
        <taxon>Asterales</taxon>
        <taxon>Asteraceae</taxon>
        <taxon>Carduoideae</taxon>
        <taxon>Cardueae</taxon>
        <taxon>Arctiinae</taxon>
        <taxon>Arctium</taxon>
    </lineage>
</organism>
<keyword evidence="2" id="KW-1185">Reference proteome</keyword>
<name>A0ACB9B7K3_ARCLA</name>
<comment type="caution">
    <text evidence="1">The sequence shown here is derived from an EMBL/GenBank/DDBJ whole genome shotgun (WGS) entry which is preliminary data.</text>
</comment>
<reference evidence="1 2" key="2">
    <citation type="journal article" date="2022" name="Mol. Ecol. Resour.">
        <title>The genomes of chicory, endive, great burdock and yacon provide insights into Asteraceae paleo-polyploidization history and plant inulin production.</title>
        <authorList>
            <person name="Fan W."/>
            <person name="Wang S."/>
            <person name="Wang H."/>
            <person name="Wang A."/>
            <person name="Jiang F."/>
            <person name="Liu H."/>
            <person name="Zhao H."/>
            <person name="Xu D."/>
            <person name="Zhang Y."/>
        </authorList>
    </citation>
    <scope>NUCLEOTIDE SEQUENCE [LARGE SCALE GENOMIC DNA]</scope>
    <source>
        <strain evidence="2">cv. Niubang</strain>
    </source>
</reference>
<evidence type="ECO:0000313" key="1">
    <source>
        <dbReference type="EMBL" id="KAI3718469.1"/>
    </source>
</evidence>
<proteinExistence type="predicted"/>
<dbReference type="Proteomes" id="UP001055879">
    <property type="component" value="Linkage Group LG06"/>
</dbReference>
<protein>
    <submittedName>
        <fullName evidence="1">Uncharacterized protein</fullName>
    </submittedName>
</protein>
<evidence type="ECO:0000313" key="2">
    <source>
        <dbReference type="Proteomes" id="UP001055879"/>
    </source>
</evidence>
<reference evidence="2" key="1">
    <citation type="journal article" date="2022" name="Mol. Ecol. Resour.">
        <title>The genomes of chicory, endive, great burdock and yacon provide insights into Asteraceae palaeo-polyploidization history and plant inulin production.</title>
        <authorList>
            <person name="Fan W."/>
            <person name="Wang S."/>
            <person name="Wang H."/>
            <person name="Wang A."/>
            <person name="Jiang F."/>
            <person name="Liu H."/>
            <person name="Zhao H."/>
            <person name="Xu D."/>
            <person name="Zhang Y."/>
        </authorList>
    </citation>
    <scope>NUCLEOTIDE SEQUENCE [LARGE SCALE GENOMIC DNA]</scope>
    <source>
        <strain evidence="2">cv. Niubang</strain>
    </source>
</reference>
<sequence length="68" mass="7910">MKIQVEGQQVNRNKKKHVSPNLTRRTLPSFPFSSLPKTILEILYIISFFLLSANPKSFLSFFPLIYKP</sequence>
<dbReference type="EMBL" id="CM042052">
    <property type="protein sequence ID" value="KAI3718469.1"/>
    <property type="molecule type" value="Genomic_DNA"/>
</dbReference>